<evidence type="ECO:0000313" key="5">
    <source>
        <dbReference type="Proteomes" id="UP000266239"/>
    </source>
</evidence>
<evidence type="ECO:0000313" key="3">
    <source>
        <dbReference type="EMBL" id="RHY81383.1"/>
    </source>
</evidence>
<dbReference type="AlphaFoldDB" id="A0A397BX85"/>
<dbReference type="InterPro" id="IPR036514">
    <property type="entry name" value="SGNH_hydro_sf"/>
</dbReference>
<dbReference type="EMBL" id="QUTE01022919">
    <property type="protein sequence ID" value="RHY81383.1"/>
    <property type="molecule type" value="Genomic_DNA"/>
</dbReference>
<dbReference type="InterPro" id="IPR013830">
    <property type="entry name" value="SGNH_hydro"/>
</dbReference>
<dbReference type="InterPro" id="IPR045136">
    <property type="entry name" value="Iah1-like"/>
</dbReference>
<reference evidence="4 5" key="1">
    <citation type="submission" date="2018-08" db="EMBL/GenBank/DDBJ databases">
        <title>Aphanomyces genome sequencing and annotation.</title>
        <authorList>
            <person name="Minardi D."/>
            <person name="Oidtmann B."/>
            <person name="Van Der Giezen M."/>
            <person name="Studholme D.J."/>
        </authorList>
    </citation>
    <scope>NUCLEOTIDE SEQUENCE [LARGE SCALE GENOMIC DNA]</scope>
    <source>
        <strain evidence="3 4">197901</strain>
        <strain evidence="2 5">Yx</strain>
    </source>
</reference>
<proteinExistence type="predicted"/>
<organism evidence="2 5">
    <name type="scientific">Aphanomyces astaci</name>
    <name type="common">Crayfish plague agent</name>
    <dbReference type="NCBI Taxonomy" id="112090"/>
    <lineage>
        <taxon>Eukaryota</taxon>
        <taxon>Sar</taxon>
        <taxon>Stramenopiles</taxon>
        <taxon>Oomycota</taxon>
        <taxon>Saprolegniomycetes</taxon>
        <taxon>Saprolegniales</taxon>
        <taxon>Verrucalvaceae</taxon>
        <taxon>Aphanomyces</taxon>
    </lineage>
</organism>
<name>A0A397BX85_APHAT</name>
<dbReference type="Proteomes" id="UP000266239">
    <property type="component" value="Unassembled WGS sequence"/>
</dbReference>
<evidence type="ECO:0000313" key="4">
    <source>
        <dbReference type="Proteomes" id="UP000266196"/>
    </source>
</evidence>
<evidence type="ECO:0000259" key="1">
    <source>
        <dbReference type="Pfam" id="PF13472"/>
    </source>
</evidence>
<dbReference type="CDD" id="cd01838">
    <property type="entry name" value="Isoamyl_acetate_hydrolase_like"/>
    <property type="match status" value="1"/>
</dbReference>
<evidence type="ECO:0000313" key="2">
    <source>
        <dbReference type="EMBL" id="RHY28931.1"/>
    </source>
</evidence>
<feature type="domain" description="SGNH hydrolase-type esterase" evidence="1">
    <location>
        <begin position="60"/>
        <end position="234"/>
    </location>
</feature>
<comment type="caution">
    <text evidence="2">The sequence shown here is derived from an EMBL/GenBank/DDBJ whole genome shotgun (WGS) entry which is preliminary data.</text>
</comment>
<dbReference type="Proteomes" id="UP000266196">
    <property type="component" value="Unassembled WGS sequence"/>
</dbReference>
<dbReference type="SUPFAM" id="SSF52266">
    <property type="entry name" value="SGNH hydrolase"/>
    <property type="match status" value="1"/>
</dbReference>
<dbReference type="PANTHER" id="PTHR14209:SF19">
    <property type="entry name" value="ISOAMYL ACETATE-HYDROLYZING ESTERASE 1 HOMOLOG"/>
    <property type="match status" value="1"/>
</dbReference>
<dbReference type="VEuPathDB" id="FungiDB:H257_18995"/>
<dbReference type="EMBL" id="QUTA01002042">
    <property type="protein sequence ID" value="RHY28931.1"/>
    <property type="molecule type" value="Genomic_DNA"/>
</dbReference>
<protein>
    <recommendedName>
        <fullName evidence="1">SGNH hydrolase-type esterase domain-containing protein</fullName>
    </recommendedName>
</protein>
<dbReference type="Gene3D" id="3.40.50.1110">
    <property type="entry name" value="SGNH hydrolase"/>
    <property type="match status" value="1"/>
</dbReference>
<dbReference type="PANTHER" id="PTHR14209">
    <property type="entry name" value="ISOAMYL ACETATE-HYDROLYZING ESTERASE 1"/>
    <property type="match status" value="1"/>
</dbReference>
<accession>A0A397BX85</accession>
<gene>
    <name evidence="2" type="ORF">DYB25_013753</name>
    <name evidence="3" type="ORF">DYB31_014885</name>
</gene>
<sequence length="261" mass="28463">MQATDPHLRRYQVTTVLLSLLVVTLSGVCITLAVTPTAPSISRSNTIQTSSGGMPVLVIVGDSNTELGSNPDMMGYESMLAHAYVRKADVINRGNSGWTTRSWLKALPALMAEWTAKAPSLVLVFLGTNDACLKDGASAEIHVPLDEYRANLQAIVSQIQSPDRTPMLFVTPPAFDDTTTLKWDRTNADVGKYAAAMMDVGAQLKIPVVDLYTPLQTNVSSYFFDGLHLNRKGNVRVYDILTAKIQVEFPSFVAHNLATLY</sequence>
<dbReference type="Pfam" id="PF13472">
    <property type="entry name" value="Lipase_GDSL_2"/>
    <property type="match status" value="1"/>
</dbReference>